<dbReference type="InterPro" id="IPR038731">
    <property type="entry name" value="RgtA/B/C-like"/>
</dbReference>
<feature type="transmembrane region" description="Helical" evidence="3">
    <location>
        <begin position="341"/>
        <end position="359"/>
    </location>
</feature>
<evidence type="ECO:0000313" key="6">
    <source>
        <dbReference type="EMBL" id="AGF78810.1"/>
    </source>
</evidence>
<evidence type="ECO:0000259" key="5">
    <source>
        <dbReference type="Pfam" id="PF13231"/>
    </source>
</evidence>
<feature type="transmembrane region" description="Helical" evidence="3">
    <location>
        <begin position="165"/>
        <end position="198"/>
    </location>
</feature>
<keyword evidence="1" id="KW-0677">Repeat</keyword>
<dbReference type="InterPro" id="IPR019734">
    <property type="entry name" value="TPR_rpt"/>
</dbReference>
<dbReference type="STRING" id="1167006.UWK_02270"/>
<sequence>MTVRAQVLFLIFACLAVFYPSFSAEICAVDDAQLFTSLEHRSYSNPLDTFVRKGKSTLYYRPILGVTFWVDKNVFQINPFWMHLENVLFHLISILLLFYIARLLFTVNKKQPNYFPLFTALLWGLHPLTTESVNWVSGRTDLLAGMFIFGATLLILHYRQSQRKTYLLFAAIASLLAMLSKEVAVAFIPGAILILFAIPATIQSNSKSSNNRLFILFATLATTIPLALFFIIRTGGTISNSSRIGLTLQYMDINLVHSLMLFCRALGFYIKKIFFPWPLNFAILEVDPLYDLLAIPIVILCIWLLWNRSLLAAFFLTGIILLTPSFLIVLNQIAWTPFAERYVYISMAFILLSTIGIFARNPSRKNQSIYSPLMVILLIAFSYSTYQRGLIWHSNLKILEDTSIKSPYSKKIHWVYGAALSKKGDHEKALEVTKMACSLQSPPLMKDYTAERNLGFIYFNLARYNDALDTFKQISVKSDYKYAPALDGLLITYSQLARETNNQDEREGYYKEAGKSGTLLYKIKKDPFIWYNLGKLSLELQKTQQAKEYFTMAYEAFADDSPYKTYAKKLSRK</sequence>
<gene>
    <name evidence="6" type="ordered locus">UWK_02270</name>
</gene>
<keyword evidence="7" id="KW-1185">Reference proteome</keyword>
<accession>M1PGP0</accession>
<evidence type="ECO:0000256" key="3">
    <source>
        <dbReference type="SAM" id="Phobius"/>
    </source>
</evidence>
<name>M1PGP0_DESSD</name>
<evidence type="ECO:0000313" key="7">
    <source>
        <dbReference type="Proteomes" id="UP000011721"/>
    </source>
</evidence>
<dbReference type="HOGENOM" id="CLU_011615_5_2_7"/>
<evidence type="ECO:0000256" key="1">
    <source>
        <dbReference type="ARBA" id="ARBA00022737"/>
    </source>
</evidence>
<keyword evidence="4" id="KW-0732">Signal</keyword>
<protein>
    <recommendedName>
        <fullName evidence="5">Glycosyltransferase RgtA/B/C/D-like domain-containing protein</fullName>
    </recommendedName>
</protein>
<keyword evidence="3" id="KW-1133">Transmembrane helix</keyword>
<keyword evidence="2" id="KW-0802">TPR repeat</keyword>
<organism evidence="6 7">
    <name type="scientific">Desulfocapsa sulfexigens (strain DSM 10523 / SB164P1)</name>
    <dbReference type="NCBI Taxonomy" id="1167006"/>
    <lineage>
        <taxon>Bacteria</taxon>
        <taxon>Pseudomonadati</taxon>
        <taxon>Thermodesulfobacteriota</taxon>
        <taxon>Desulfobulbia</taxon>
        <taxon>Desulfobulbales</taxon>
        <taxon>Desulfocapsaceae</taxon>
        <taxon>Desulfocapsa</taxon>
    </lineage>
</organism>
<feature type="transmembrane region" description="Helical" evidence="3">
    <location>
        <begin position="290"/>
        <end position="306"/>
    </location>
</feature>
<dbReference type="Gene3D" id="1.25.40.10">
    <property type="entry name" value="Tetratricopeptide repeat domain"/>
    <property type="match status" value="1"/>
</dbReference>
<evidence type="ECO:0000256" key="4">
    <source>
        <dbReference type="SAM" id="SignalP"/>
    </source>
</evidence>
<feature type="transmembrane region" description="Helical" evidence="3">
    <location>
        <begin position="87"/>
        <end position="105"/>
    </location>
</feature>
<dbReference type="AlphaFoldDB" id="M1PGP0"/>
<dbReference type="InterPro" id="IPR011990">
    <property type="entry name" value="TPR-like_helical_dom_sf"/>
</dbReference>
<dbReference type="RefSeq" id="WP_015404498.1">
    <property type="nucleotide sequence ID" value="NC_020304.1"/>
</dbReference>
<dbReference type="SUPFAM" id="SSF48452">
    <property type="entry name" value="TPR-like"/>
    <property type="match status" value="1"/>
</dbReference>
<feature type="transmembrane region" description="Helical" evidence="3">
    <location>
        <begin position="253"/>
        <end position="270"/>
    </location>
</feature>
<dbReference type="KEGG" id="dsf:UWK_02270"/>
<feature type="signal peptide" evidence="4">
    <location>
        <begin position="1"/>
        <end position="23"/>
    </location>
</feature>
<dbReference type="OrthoDB" id="127293at2"/>
<dbReference type="PANTHER" id="PTHR44227:SF3">
    <property type="entry name" value="PROTEIN O-MANNOSYL-TRANSFERASE TMTC4"/>
    <property type="match status" value="1"/>
</dbReference>
<evidence type="ECO:0000256" key="2">
    <source>
        <dbReference type="ARBA" id="ARBA00022803"/>
    </source>
</evidence>
<feature type="transmembrane region" description="Helical" evidence="3">
    <location>
        <begin position="368"/>
        <end position="386"/>
    </location>
</feature>
<dbReference type="eggNOG" id="COG0457">
    <property type="taxonomic scope" value="Bacteria"/>
</dbReference>
<feature type="transmembrane region" description="Helical" evidence="3">
    <location>
        <begin position="213"/>
        <end position="232"/>
    </location>
</feature>
<dbReference type="SMART" id="SM00028">
    <property type="entry name" value="TPR"/>
    <property type="match status" value="2"/>
</dbReference>
<feature type="transmembrane region" description="Helical" evidence="3">
    <location>
        <begin position="117"/>
        <end position="136"/>
    </location>
</feature>
<keyword evidence="3" id="KW-0812">Transmembrane</keyword>
<dbReference type="Pfam" id="PF13231">
    <property type="entry name" value="PMT_2"/>
    <property type="match status" value="1"/>
</dbReference>
<reference evidence="7" key="1">
    <citation type="journal article" date="2013" name="Stand. Genomic Sci.">
        <title>Complete genome sequence of Desulfocapsa sulfexigens, a marine deltaproteobacterium specialized in disproportionating inorganic sulfur compounds.</title>
        <authorList>
            <person name="Finster K.W."/>
            <person name="Kjeldsen K.U."/>
            <person name="Kube M."/>
            <person name="Reinhardt R."/>
            <person name="Mussmann M."/>
            <person name="Amann R."/>
            <person name="Schreiber L."/>
        </authorList>
    </citation>
    <scope>NUCLEOTIDE SEQUENCE [LARGE SCALE GENOMIC DNA]</scope>
    <source>
        <strain evidence="7">DSM 10523 / SB164P1</strain>
    </source>
</reference>
<dbReference type="Proteomes" id="UP000011721">
    <property type="component" value="Chromosome"/>
</dbReference>
<keyword evidence="3" id="KW-0472">Membrane</keyword>
<feature type="transmembrane region" description="Helical" evidence="3">
    <location>
        <begin position="142"/>
        <end position="158"/>
    </location>
</feature>
<feature type="transmembrane region" description="Helical" evidence="3">
    <location>
        <begin position="313"/>
        <end position="335"/>
    </location>
</feature>
<feature type="chain" id="PRO_5004016788" description="Glycosyltransferase RgtA/B/C/D-like domain-containing protein" evidence="4">
    <location>
        <begin position="24"/>
        <end position="573"/>
    </location>
</feature>
<feature type="domain" description="Glycosyltransferase RgtA/B/C/D-like" evidence="5">
    <location>
        <begin position="78"/>
        <end position="220"/>
    </location>
</feature>
<dbReference type="PANTHER" id="PTHR44227">
    <property type="match status" value="1"/>
</dbReference>
<proteinExistence type="predicted"/>
<dbReference type="EMBL" id="CP003985">
    <property type="protein sequence ID" value="AGF78810.1"/>
    <property type="molecule type" value="Genomic_DNA"/>
</dbReference>
<dbReference type="InterPro" id="IPR052346">
    <property type="entry name" value="O-mannosyl-transferase_TMTC"/>
</dbReference>